<accession>A0A4Y2UNL8</accession>
<feature type="region of interest" description="Disordered" evidence="1">
    <location>
        <begin position="1"/>
        <end position="83"/>
    </location>
</feature>
<feature type="compositionally biased region" description="Polar residues" evidence="1">
    <location>
        <begin position="25"/>
        <end position="36"/>
    </location>
</feature>
<protein>
    <submittedName>
        <fullName evidence="2">Uncharacterized protein</fullName>
    </submittedName>
</protein>
<name>A0A4Y2UNL8_ARAVE</name>
<feature type="compositionally biased region" description="Polar residues" evidence="1">
    <location>
        <begin position="1"/>
        <end position="10"/>
    </location>
</feature>
<gene>
    <name evidence="2" type="ORF">AVEN_77571_1</name>
</gene>
<feature type="compositionally biased region" description="Basic and acidic residues" evidence="1">
    <location>
        <begin position="61"/>
        <end position="70"/>
    </location>
</feature>
<evidence type="ECO:0000313" key="2">
    <source>
        <dbReference type="EMBL" id="GBO13731.1"/>
    </source>
</evidence>
<comment type="caution">
    <text evidence="2">The sequence shown here is derived from an EMBL/GenBank/DDBJ whole genome shotgun (WGS) entry which is preliminary data.</text>
</comment>
<evidence type="ECO:0000313" key="3">
    <source>
        <dbReference type="Proteomes" id="UP000499080"/>
    </source>
</evidence>
<reference evidence="2 3" key="1">
    <citation type="journal article" date="2019" name="Sci. Rep.">
        <title>Orb-weaving spider Araneus ventricosus genome elucidates the spidroin gene catalogue.</title>
        <authorList>
            <person name="Kono N."/>
            <person name="Nakamura H."/>
            <person name="Ohtoshi R."/>
            <person name="Moran D.A.P."/>
            <person name="Shinohara A."/>
            <person name="Yoshida Y."/>
            <person name="Fujiwara M."/>
            <person name="Mori M."/>
            <person name="Tomita M."/>
            <person name="Arakawa K."/>
        </authorList>
    </citation>
    <scope>NUCLEOTIDE SEQUENCE [LARGE SCALE GENOMIC DNA]</scope>
</reference>
<sequence>MVFAPVNSTKPNPPGRPETYLSKDPQVSRTARQELSTGDWAHQAHRPIWRRAGRHWGNPLEGKEPSERTHGHMSQALRGARPKRISKLISERALRDNKRRSDLEASCGINIRFLIPAVGQDSDCERFSKIDFQITSS</sequence>
<dbReference type="EMBL" id="BGPR01037988">
    <property type="protein sequence ID" value="GBO13731.1"/>
    <property type="molecule type" value="Genomic_DNA"/>
</dbReference>
<organism evidence="2 3">
    <name type="scientific">Araneus ventricosus</name>
    <name type="common">Orbweaver spider</name>
    <name type="synonym">Epeira ventricosa</name>
    <dbReference type="NCBI Taxonomy" id="182803"/>
    <lineage>
        <taxon>Eukaryota</taxon>
        <taxon>Metazoa</taxon>
        <taxon>Ecdysozoa</taxon>
        <taxon>Arthropoda</taxon>
        <taxon>Chelicerata</taxon>
        <taxon>Arachnida</taxon>
        <taxon>Araneae</taxon>
        <taxon>Araneomorphae</taxon>
        <taxon>Entelegynae</taxon>
        <taxon>Araneoidea</taxon>
        <taxon>Araneidae</taxon>
        <taxon>Araneus</taxon>
    </lineage>
</organism>
<evidence type="ECO:0000256" key="1">
    <source>
        <dbReference type="SAM" id="MobiDB-lite"/>
    </source>
</evidence>
<dbReference type="Proteomes" id="UP000499080">
    <property type="component" value="Unassembled WGS sequence"/>
</dbReference>
<keyword evidence="3" id="KW-1185">Reference proteome</keyword>
<proteinExistence type="predicted"/>
<dbReference type="AlphaFoldDB" id="A0A4Y2UNL8"/>
<feature type="compositionally biased region" description="Basic residues" evidence="1">
    <location>
        <begin position="43"/>
        <end position="54"/>
    </location>
</feature>